<proteinExistence type="inferred from homology"/>
<comment type="subcellular location">
    <subcellularLocation>
        <location evidence="1">Cell membrane</location>
        <topology evidence="1">Multi-pass membrane protein</topology>
    </subcellularLocation>
</comment>
<evidence type="ECO:0000256" key="3">
    <source>
        <dbReference type="ARBA" id="ARBA00022475"/>
    </source>
</evidence>
<evidence type="ECO:0000256" key="10">
    <source>
        <dbReference type="SAM" id="Phobius"/>
    </source>
</evidence>
<dbReference type="InterPro" id="IPR004299">
    <property type="entry name" value="MBOAT_fam"/>
</dbReference>
<protein>
    <recommendedName>
        <fullName evidence="9">Teichoic acid D-alanyltransferase</fullName>
        <ecNumber evidence="9">2.3.1.-</ecNumber>
    </recommendedName>
</protein>
<keyword evidence="3 9" id="KW-1003">Cell membrane</keyword>
<dbReference type="RefSeq" id="WP_054278538.1">
    <property type="nucleotide sequence ID" value="NZ_LHQM01000010.1"/>
</dbReference>
<evidence type="ECO:0000256" key="1">
    <source>
        <dbReference type="ARBA" id="ARBA00004651"/>
    </source>
</evidence>
<dbReference type="GO" id="GO:0070395">
    <property type="term" value="P:lipoteichoic acid biosynthetic process"/>
    <property type="evidence" value="ECO:0007669"/>
    <property type="project" value="UniProtKB-UniRule"/>
</dbReference>
<evidence type="ECO:0000313" key="11">
    <source>
        <dbReference type="EMBL" id="KPJ22731.1"/>
    </source>
</evidence>
<organism evidence="11 12">
    <name type="scientific">Streptococcus phocae</name>
    <dbReference type="NCBI Taxonomy" id="119224"/>
    <lineage>
        <taxon>Bacteria</taxon>
        <taxon>Bacillati</taxon>
        <taxon>Bacillota</taxon>
        <taxon>Bacilli</taxon>
        <taxon>Lactobacillales</taxon>
        <taxon>Streptococcaceae</taxon>
        <taxon>Streptococcus</taxon>
    </lineage>
</organism>
<dbReference type="GO" id="GO:0016746">
    <property type="term" value="F:acyltransferase activity"/>
    <property type="evidence" value="ECO:0007669"/>
    <property type="project" value="UniProtKB-KW"/>
</dbReference>
<comment type="similarity">
    <text evidence="2 9">Belongs to the membrane-bound acyltransferase family.</text>
</comment>
<dbReference type="UniPathway" id="UPA00556"/>
<dbReference type="Proteomes" id="UP000049578">
    <property type="component" value="Unassembled WGS sequence"/>
</dbReference>
<dbReference type="Pfam" id="PF03062">
    <property type="entry name" value="MBOAT"/>
    <property type="match status" value="1"/>
</dbReference>
<feature type="transmembrane region" description="Helical" evidence="10">
    <location>
        <begin position="18"/>
        <end position="35"/>
    </location>
</feature>
<feature type="transmembrane region" description="Helical" evidence="10">
    <location>
        <begin position="42"/>
        <end position="58"/>
    </location>
</feature>
<dbReference type="GO" id="GO:0005886">
    <property type="term" value="C:plasma membrane"/>
    <property type="evidence" value="ECO:0007669"/>
    <property type="project" value="UniProtKB-SubCell"/>
</dbReference>
<dbReference type="EC" id="2.3.1.-" evidence="9"/>
<evidence type="ECO:0000256" key="5">
    <source>
        <dbReference type="ARBA" id="ARBA00022692"/>
    </source>
</evidence>
<evidence type="ECO:0000256" key="2">
    <source>
        <dbReference type="ARBA" id="ARBA00010323"/>
    </source>
</evidence>
<comment type="caution">
    <text evidence="11">The sequence shown here is derived from an EMBL/GenBank/DDBJ whole genome shotgun (WGS) entry which is preliminary data.</text>
</comment>
<evidence type="ECO:0000256" key="9">
    <source>
        <dbReference type="PIRNR" id="PIRNR016636"/>
    </source>
</evidence>
<accession>A0A0N8FXC3</accession>
<dbReference type="PATRIC" id="fig|119224.3.peg.237"/>
<dbReference type="PANTHER" id="PTHR13285">
    <property type="entry name" value="ACYLTRANSFERASE"/>
    <property type="match status" value="1"/>
</dbReference>
<dbReference type="PIRSF" id="PIRSF016636">
    <property type="entry name" value="AlgI_DltB"/>
    <property type="match status" value="1"/>
</dbReference>
<feature type="transmembrane region" description="Helical" evidence="10">
    <location>
        <begin position="384"/>
        <end position="408"/>
    </location>
</feature>
<keyword evidence="6 10" id="KW-1133">Transmembrane helix</keyword>
<keyword evidence="5 10" id="KW-0812">Transmembrane</keyword>
<reference evidence="11 12" key="1">
    <citation type="submission" date="2015-08" db="EMBL/GenBank/DDBJ databases">
        <title>Genome sequence of Streptococcus phocae subsp. phocae ATCC 51973T isolated from liver specimen obtained from seal.</title>
        <authorList>
            <person name="Avendano-Herrera R."/>
        </authorList>
    </citation>
    <scope>NUCLEOTIDE SEQUENCE [LARGE SCALE GENOMIC DNA]</scope>
    <source>
        <strain evidence="11 12">ATCC 51973</strain>
    </source>
</reference>
<name>A0A0N8FXC3_9STRE</name>
<gene>
    <name evidence="11" type="ORF">AKK44_03545</name>
</gene>
<keyword evidence="4 9" id="KW-0808">Transferase</keyword>
<keyword evidence="12" id="KW-1185">Reference proteome</keyword>
<feature type="transmembrane region" description="Helical" evidence="10">
    <location>
        <begin position="345"/>
        <end position="363"/>
    </location>
</feature>
<comment type="pathway">
    <text evidence="9">Cell wall biogenesis; lipoteichoic acid biosynthesis.</text>
</comment>
<keyword evidence="8 9" id="KW-0012">Acyltransferase</keyword>
<dbReference type="NCBIfam" id="TIGR04091">
    <property type="entry name" value="LTA_dltB"/>
    <property type="match status" value="1"/>
</dbReference>
<feature type="transmembrane region" description="Helical" evidence="10">
    <location>
        <begin position="195"/>
        <end position="221"/>
    </location>
</feature>
<evidence type="ECO:0000256" key="7">
    <source>
        <dbReference type="ARBA" id="ARBA00023136"/>
    </source>
</evidence>
<dbReference type="PANTHER" id="PTHR13285:SF23">
    <property type="entry name" value="TEICHOIC ACID D-ALANYLTRANSFERASE"/>
    <property type="match status" value="1"/>
</dbReference>
<feature type="transmembrane region" description="Helical" evidence="10">
    <location>
        <begin position="241"/>
        <end position="265"/>
    </location>
</feature>
<dbReference type="InterPro" id="IPR051085">
    <property type="entry name" value="MB_O-acyltransferase"/>
</dbReference>
<evidence type="ECO:0000256" key="8">
    <source>
        <dbReference type="ARBA" id="ARBA00023315"/>
    </source>
</evidence>
<feature type="transmembrane region" description="Helical" evidence="10">
    <location>
        <begin position="64"/>
        <end position="81"/>
    </location>
</feature>
<keyword evidence="7 9" id="KW-0472">Membrane</keyword>
<feature type="transmembrane region" description="Helical" evidence="10">
    <location>
        <begin position="93"/>
        <end position="115"/>
    </location>
</feature>
<evidence type="ECO:0000313" key="12">
    <source>
        <dbReference type="Proteomes" id="UP000049578"/>
    </source>
</evidence>
<dbReference type="InterPro" id="IPR024194">
    <property type="entry name" value="Ac/AlaTfrase_AlgI/DltB"/>
</dbReference>
<dbReference type="AlphaFoldDB" id="A0A0N8FXC3"/>
<dbReference type="EMBL" id="LHQM01000010">
    <property type="protein sequence ID" value="KPJ22731.1"/>
    <property type="molecule type" value="Genomic_DNA"/>
</dbReference>
<evidence type="ECO:0000256" key="4">
    <source>
        <dbReference type="ARBA" id="ARBA00022679"/>
    </source>
</evidence>
<dbReference type="STRING" id="119224.AKK44_03545"/>
<dbReference type="InterPro" id="IPR024024">
    <property type="entry name" value="DltB"/>
</dbReference>
<comment type="function">
    <text evidence="9">O-acyltransferase that catalyzes D-alanylation of both teichoic acid and lipoteichoic acid (LTA). D-alanylation of LTA plays an important role in modulating the properties of the cell wall in Gram-positive bacteria, influencing the net charge of the cell wall. Catalyzes D-alanylation from DltC carrier protein.</text>
</comment>
<dbReference type="PIRSF" id="PIRSF500216">
    <property type="entry name" value="DltB"/>
    <property type="match status" value="1"/>
</dbReference>
<evidence type="ECO:0000256" key="6">
    <source>
        <dbReference type="ARBA" id="ARBA00022989"/>
    </source>
</evidence>
<sequence length="418" mass="49045">MMTFFDHIPYLDPYGNPIYFVYLILAFLPVIIGLFNKKRFEVYESLVSLAFILFMFGGEHYHQLFAFLFYLFWQIVSVLAYKTYRQRANHTGVFYLSILISLFPLICVKVSPLMASPGHSLFSFLGISYLTFKSVGMIIEMRDGILKDFELKDFIRFMIFLPTFSSGPIDRFRRFQEDYKNLPDQDDYLSMLNKAVMYIMLGFLYKHIISYCLGGLLLPVLQSKALAAGGYFNKETIAVMYVYGINLFFDFAGYSMFAIGISYLLGIKTPENFNKPFLSPNLKEFWNRWHMSLSFWFRDFVFMRLVHSLIKHKVFKNRNVTSGFAYLINMLVMGCWHGLTWYYIAYGLFHGIGLIVNDAWIRKKKEINRNRKKQGKLPLFQSRAFHLISIVVTFHVVMFSLLLFSGFLNELWFGKPLS</sequence>